<protein>
    <submittedName>
        <fullName evidence="1">Uncharacterized protein</fullName>
    </submittedName>
</protein>
<accession>A0A6G1LAJ9</accession>
<dbReference type="Proteomes" id="UP000799436">
    <property type="component" value="Unassembled WGS sequence"/>
</dbReference>
<reference evidence="1" key="1">
    <citation type="journal article" date="2020" name="Stud. Mycol.">
        <title>101 Dothideomycetes genomes: a test case for predicting lifestyles and emergence of pathogens.</title>
        <authorList>
            <person name="Haridas S."/>
            <person name="Albert R."/>
            <person name="Binder M."/>
            <person name="Bloem J."/>
            <person name="Labutti K."/>
            <person name="Salamov A."/>
            <person name="Andreopoulos B."/>
            <person name="Baker S."/>
            <person name="Barry K."/>
            <person name="Bills G."/>
            <person name="Bluhm B."/>
            <person name="Cannon C."/>
            <person name="Castanera R."/>
            <person name="Culley D."/>
            <person name="Daum C."/>
            <person name="Ezra D."/>
            <person name="Gonzalez J."/>
            <person name="Henrissat B."/>
            <person name="Kuo A."/>
            <person name="Liang C."/>
            <person name="Lipzen A."/>
            <person name="Lutzoni F."/>
            <person name="Magnuson J."/>
            <person name="Mondo S."/>
            <person name="Nolan M."/>
            <person name="Ohm R."/>
            <person name="Pangilinan J."/>
            <person name="Park H.-J."/>
            <person name="Ramirez L."/>
            <person name="Alfaro M."/>
            <person name="Sun H."/>
            <person name="Tritt A."/>
            <person name="Yoshinaga Y."/>
            <person name="Zwiers L.-H."/>
            <person name="Turgeon B."/>
            <person name="Goodwin S."/>
            <person name="Spatafora J."/>
            <person name="Crous P."/>
            <person name="Grigoriev I."/>
        </authorList>
    </citation>
    <scope>NUCLEOTIDE SEQUENCE</scope>
    <source>
        <strain evidence="1">CBS 116005</strain>
    </source>
</reference>
<dbReference type="EMBL" id="ML995832">
    <property type="protein sequence ID" value="KAF2769612.1"/>
    <property type="molecule type" value="Genomic_DNA"/>
</dbReference>
<dbReference type="AlphaFoldDB" id="A0A6G1LAJ9"/>
<evidence type="ECO:0000313" key="2">
    <source>
        <dbReference type="Proteomes" id="UP000799436"/>
    </source>
</evidence>
<proteinExistence type="predicted"/>
<organism evidence="1 2">
    <name type="scientific">Teratosphaeria nubilosa</name>
    <dbReference type="NCBI Taxonomy" id="161662"/>
    <lineage>
        <taxon>Eukaryota</taxon>
        <taxon>Fungi</taxon>
        <taxon>Dikarya</taxon>
        <taxon>Ascomycota</taxon>
        <taxon>Pezizomycotina</taxon>
        <taxon>Dothideomycetes</taxon>
        <taxon>Dothideomycetidae</taxon>
        <taxon>Mycosphaerellales</taxon>
        <taxon>Teratosphaeriaceae</taxon>
        <taxon>Teratosphaeria</taxon>
    </lineage>
</organism>
<keyword evidence="2" id="KW-1185">Reference proteome</keyword>
<sequence length="142" mass="15340">MLTDQSLTTQLTTALTHSHHLSLSLRAAQSAHATAEVHASEANDALEILAHRAARHRKRRGAAQLEVRHRMVLAAHNRLQTREMRACKVVRRTQQKLRVAKERVAMLEGLGGEGGEMKLEGLEGLEEVGDSGGGEGLGGMGP</sequence>
<evidence type="ECO:0000313" key="1">
    <source>
        <dbReference type="EMBL" id="KAF2769612.1"/>
    </source>
</evidence>
<gene>
    <name evidence="1" type="ORF">EJ03DRAFT_374336</name>
</gene>
<name>A0A6G1LAJ9_9PEZI</name>